<feature type="non-terminal residue" evidence="1">
    <location>
        <position position="34"/>
    </location>
</feature>
<sequence length="34" mass="4006">RGRFSLRDDRTHRAFPVTVERLSQEDTGTFLWGV</sequence>
<evidence type="ECO:0000313" key="1">
    <source>
        <dbReference type="EMBL" id="KFO54776.1"/>
    </source>
</evidence>
<reference evidence="1 2" key="1">
    <citation type="submission" date="2014-04" db="EMBL/GenBank/DDBJ databases">
        <title>Genome evolution of avian class.</title>
        <authorList>
            <person name="Zhang G."/>
            <person name="Li C."/>
        </authorList>
    </citation>
    <scope>NUCLEOTIDE SEQUENCE [LARGE SCALE GENOMIC DNA]</scope>
    <source>
        <strain evidence="1">BGI_N302</strain>
    </source>
</reference>
<organism evidence="1 2">
    <name type="scientific">Corvus brachyrhynchos</name>
    <name type="common">American crow</name>
    <dbReference type="NCBI Taxonomy" id="85066"/>
    <lineage>
        <taxon>Eukaryota</taxon>
        <taxon>Metazoa</taxon>
        <taxon>Chordata</taxon>
        <taxon>Craniata</taxon>
        <taxon>Vertebrata</taxon>
        <taxon>Euteleostomi</taxon>
        <taxon>Archelosauria</taxon>
        <taxon>Archosauria</taxon>
        <taxon>Dinosauria</taxon>
        <taxon>Saurischia</taxon>
        <taxon>Theropoda</taxon>
        <taxon>Coelurosauria</taxon>
        <taxon>Aves</taxon>
        <taxon>Neognathae</taxon>
        <taxon>Neoaves</taxon>
        <taxon>Telluraves</taxon>
        <taxon>Australaves</taxon>
        <taxon>Passeriformes</taxon>
        <taxon>Corvoidea</taxon>
        <taxon>Corvidae</taxon>
        <taxon>Corvus</taxon>
    </lineage>
</organism>
<protein>
    <submittedName>
        <fullName evidence="1">Uncharacterized protein</fullName>
    </submittedName>
</protein>
<dbReference type="InterPro" id="IPR013783">
    <property type="entry name" value="Ig-like_fold"/>
</dbReference>
<keyword evidence="2" id="KW-1185">Reference proteome</keyword>
<dbReference type="Proteomes" id="UP000052976">
    <property type="component" value="Unassembled WGS sequence"/>
</dbReference>
<evidence type="ECO:0000313" key="2">
    <source>
        <dbReference type="Proteomes" id="UP000052976"/>
    </source>
</evidence>
<feature type="non-terminal residue" evidence="1">
    <location>
        <position position="1"/>
    </location>
</feature>
<gene>
    <name evidence="1" type="ORF">N302_12170</name>
</gene>
<dbReference type="EMBL" id="KK718171">
    <property type="protein sequence ID" value="KFO54776.1"/>
    <property type="molecule type" value="Genomic_DNA"/>
</dbReference>
<proteinExistence type="predicted"/>
<dbReference type="AlphaFoldDB" id="A0A091EC94"/>
<dbReference type="Gene3D" id="2.60.40.10">
    <property type="entry name" value="Immunoglobulins"/>
    <property type="match status" value="1"/>
</dbReference>
<name>A0A091EC94_CORBR</name>
<accession>A0A091EC94</accession>